<dbReference type="STRING" id="1210086.GCA_001613105_06345"/>
<name>A0A370HWL5_9NOCA</name>
<dbReference type="InterPro" id="IPR024775">
    <property type="entry name" value="DinB-like"/>
</dbReference>
<dbReference type="Pfam" id="PF12833">
    <property type="entry name" value="HTH_18"/>
    <property type="match status" value="1"/>
</dbReference>
<dbReference type="SMART" id="SM00342">
    <property type="entry name" value="HTH_ARAC"/>
    <property type="match status" value="1"/>
</dbReference>
<dbReference type="Pfam" id="PF12867">
    <property type="entry name" value="DinB_2"/>
    <property type="match status" value="1"/>
</dbReference>
<gene>
    <name evidence="5" type="ORF">DFR76_112225</name>
</gene>
<dbReference type="Gene3D" id="1.10.10.60">
    <property type="entry name" value="Homeodomain-like"/>
    <property type="match status" value="1"/>
</dbReference>
<dbReference type="InterPro" id="IPR034660">
    <property type="entry name" value="DinB/YfiT-like"/>
</dbReference>
<feature type="domain" description="HTH araC/xylS-type" evidence="4">
    <location>
        <begin position="8"/>
        <end position="106"/>
    </location>
</feature>
<keyword evidence="1" id="KW-0805">Transcription regulation</keyword>
<evidence type="ECO:0000256" key="2">
    <source>
        <dbReference type="ARBA" id="ARBA00023125"/>
    </source>
</evidence>
<dbReference type="Gene3D" id="1.20.120.450">
    <property type="entry name" value="dinb family like domain"/>
    <property type="match status" value="1"/>
</dbReference>
<dbReference type="AlphaFoldDB" id="A0A370HWL5"/>
<dbReference type="PANTHER" id="PTHR46796">
    <property type="entry name" value="HTH-TYPE TRANSCRIPTIONAL ACTIVATOR RHAS-RELATED"/>
    <property type="match status" value="1"/>
</dbReference>
<organism evidence="5 6">
    <name type="scientific">Nocardia pseudobrasiliensis</name>
    <dbReference type="NCBI Taxonomy" id="45979"/>
    <lineage>
        <taxon>Bacteria</taxon>
        <taxon>Bacillati</taxon>
        <taxon>Actinomycetota</taxon>
        <taxon>Actinomycetes</taxon>
        <taxon>Mycobacteriales</taxon>
        <taxon>Nocardiaceae</taxon>
        <taxon>Nocardia</taxon>
    </lineage>
</organism>
<protein>
    <submittedName>
        <fullName evidence="5">AraC-like DNA-binding protein</fullName>
    </submittedName>
</protein>
<dbReference type="SUPFAM" id="SSF46689">
    <property type="entry name" value="Homeodomain-like"/>
    <property type="match status" value="1"/>
</dbReference>
<evidence type="ECO:0000256" key="3">
    <source>
        <dbReference type="ARBA" id="ARBA00023163"/>
    </source>
</evidence>
<accession>A0A370HWL5</accession>
<dbReference type="GO" id="GO:0003700">
    <property type="term" value="F:DNA-binding transcription factor activity"/>
    <property type="evidence" value="ECO:0007669"/>
    <property type="project" value="InterPro"/>
</dbReference>
<reference evidence="5 6" key="1">
    <citation type="submission" date="2018-07" db="EMBL/GenBank/DDBJ databases">
        <title>Genomic Encyclopedia of Type Strains, Phase IV (KMG-IV): sequencing the most valuable type-strain genomes for metagenomic binning, comparative biology and taxonomic classification.</title>
        <authorList>
            <person name="Goeker M."/>
        </authorList>
    </citation>
    <scope>NUCLEOTIDE SEQUENCE [LARGE SCALE GENOMIC DNA]</scope>
    <source>
        <strain evidence="5 6">DSM 44290</strain>
    </source>
</reference>
<dbReference type="GO" id="GO:0043565">
    <property type="term" value="F:sequence-specific DNA binding"/>
    <property type="evidence" value="ECO:0007669"/>
    <property type="project" value="InterPro"/>
</dbReference>
<sequence>MDVTKGRDRLRELIDAVLDEGNTTLGAMASGAFASPFHFSRQVAKGAGEAPVAMRRRVLLERAAWQLSNGDSVTEVAWAAGYDSVEGFSRAFSRAFGHAPSATPAAPKARWLPAVNGIHFHPPMALWVESETKGRPDMDPTSLLIHHDLDDTRELLDLAAGLDEERYRLRRDGGMTLDWDGPDDSIAVVLDHLIWAKEVWLACIEGSDQPQHGSDDLPTLVRRLDEIAPRWLDAVREIDRRGGWGDTLIDALCEPPESFVLGSVLAHVLTYSAHRRLLARHWLRGEISGAADHYGDPIMWLRQRG</sequence>
<keyword evidence="2 5" id="KW-0238">DNA-binding</keyword>
<dbReference type="InterPro" id="IPR018060">
    <property type="entry name" value="HTH_AraC"/>
</dbReference>
<dbReference type="PROSITE" id="PS01124">
    <property type="entry name" value="HTH_ARAC_FAMILY_2"/>
    <property type="match status" value="1"/>
</dbReference>
<dbReference type="EMBL" id="QQBC01000012">
    <property type="protein sequence ID" value="RDI62906.1"/>
    <property type="molecule type" value="Genomic_DNA"/>
</dbReference>
<evidence type="ECO:0000259" key="4">
    <source>
        <dbReference type="PROSITE" id="PS01124"/>
    </source>
</evidence>
<keyword evidence="6" id="KW-1185">Reference proteome</keyword>
<comment type="caution">
    <text evidence="5">The sequence shown here is derived from an EMBL/GenBank/DDBJ whole genome shotgun (WGS) entry which is preliminary data.</text>
</comment>
<evidence type="ECO:0000256" key="1">
    <source>
        <dbReference type="ARBA" id="ARBA00023015"/>
    </source>
</evidence>
<dbReference type="Proteomes" id="UP000254869">
    <property type="component" value="Unassembled WGS sequence"/>
</dbReference>
<keyword evidence="3" id="KW-0804">Transcription</keyword>
<dbReference type="InterPro" id="IPR050204">
    <property type="entry name" value="AraC_XylS_family_regulators"/>
</dbReference>
<evidence type="ECO:0000313" key="5">
    <source>
        <dbReference type="EMBL" id="RDI62906.1"/>
    </source>
</evidence>
<proteinExistence type="predicted"/>
<evidence type="ECO:0000313" key="6">
    <source>
        <dbReference type="Proteomes" id="UP000254869"/>
    </source>
</evidence>
<dbReference type="PANTHER" id="PTHR46796:SF2">
    <property type="entry name" value="TRANSCRIPTIONAL REGULATORY PROTEIN"/>
    <property type="match status" value="1"/>
</dbReference>
<dbReference type="InterPro" id="IPR009057">
    <property type="entry name" value="Homeodomain-like_sf"/>
</dbReference>